<dbReference type="AlphaFoldDB" id="A0AAD7GWS6"/>
<dbReference type="Proteomes" id="UP001221757">
    <property type="component" value="Unassembled WGS sequence"/>
</dbReference>
<evidence type="ECO:0000256" key="7">
    <source>
        <dbReference type="ARBA" id="ARBA00034617"/>
    </source>
</evidence>
<feature type="compositionally biased region" description="Basic and acidic residues" evidence="9">
    <location>
        <begin position="644"/>
        <end position="657"/>
    </location>
</feature>
<dbReference type="Gene3D" id="3.40.50.300">
    <property type="entry name" value="P-loop containing nucleotide triphosphate hydrolases"/>
    <property type="match status" value="2"/>
</dbReference>
<evidence type="ECO:0000256" key="9">
    <source>
        <dbReference type="SAM" id="MobiDB-lite"/>
    </source>
</evidence>
<dbReference type="GO" id="GO:0000724">
    <property type="term" value="P:double-strand break repair via homologous recombination"/>
    <property type="evidence" value="ECO:0007669"/>
    <property type="project" value="TreeGrafter"/>
</dbReference>
<dbReference type="GO" id="GO:0003677">
    <property type="term" value="F:DNA binding"/>
    <property type="evidence" value="ECO:0007669"/>
    <property type="project" value="UniProtKB-KW"/>
</dbReference>
<dbReference type="SUPFAM" id="SSF52540">
    <property type="entry name" value="P-loop containing nucleoside triphosphate hydrolases"/>
    <property type="match status" value="2"/>
</dbReference>
<evidence type="ECO:0000256" key="4">
    <source>
        <dbReference type="ARBA" id="ARBA00023125"/>
    </source>
</evidence>
<accession>A0AAD7GWS6</accession>
<dbReference type="GO" id="GO:0005737">
    <property type="term" value="C:cytoplasm"/>
    <property type="evidence" value="ECO:0007669"/>
    <property type="project" value="TreeGrafter"/>
</dbReference>
<keyword evidence="5" id="KW-0413">Isomerase</keyword>
<keyword evidence="4" id="KW-0238">DNA-binding</keyword>
<comment type="caution">
    <text evidence="12">The sequence shown here is derived from an EMBL/GenBank/DDBJ whole genome shotgun (WGS) entry which is preliminary data.</text>
</comment>
<keyword evidence="3" id="KW-0067">ATP-binding</keyword>
<dbReference type="InterPro" id="IPR001650">
    <property type="entry name" value="Helicase_C-like"/>
</dbReference>
<keyword evidence="10" id="KW-1133">Transmembrane helix</keyword>
<dbReference type="PROSITE" id="PS51192">
    <property type="entry name" value="HELICASE_ATP_BIND_1"/>
    <property type="match status" value="1"/>
</dbReference>
<comment type="catalytic activity">
    <reaction evidence="7">
        <text>Couples ATP hydrolysis with the unwinding of duplex DNA by translocating in the 3'-5' direction.</text>
        <dbReference type="EC" id="5.6.2.4"/>
    </reaction>
</comment>
<evidence type="ECO:0000256" key="5">
    <source>
        <dbReference type="ARBA" id="ARBA00023235"/>
    </source>
</evidence>
<evidence type="ECO:0000256" key="10">
    <source>
        <dbReference type="SAM" id="Phobius"/>
    </source>
</evidence>
<dbReference type="Pfam" id="PF00271">
    <property type="entry name" value="Helicase_C"/>
    <property type="match status" value="1"/>
</dbReference>
<feature type="region of interest" description="Disordered" evidence="9">
    <location>
        <begin position="644"/>
        <end position="672"/>
    </location>
</feature>
<name>A0AAD7GWS6_MYCRO</name>
<dbReference type="InterPro" id="IPR014001">
    <property type="entry name" value="Helicase_ATP-bd"/>
</dbReference>
<keyword evidence="12" id="KW-0378">Hydrolase</keyword>
<evidence type="ECO:0000256" key="3">
    <source>
        <dbReference type="ARBA" id="ARBA00022840"/>
    </source>
</evidence>
<feature type="compositionally biased region" description="Pro residues" evidence="9">
    <location>
        <begin position="662"/>
        <end position="672"/>
    </location>
</feature>
<dbReference type="SMART" id="SM00487">
    <property type="entry name" value="DEXDc"/>
    <property type="match status" value="1"/>
</dbReference>
<feature type="domain" description="Helicase ATP-binding" evidence="11">
    <location>
        <begin position="189"/>
        <end position="381"/>
    </location>
</feature>
<protein>
    <recommendedName>
        <fullName evidence="8">DNA 3'-5' helicase</fullName>
        <ecNumber evidence="8">5.6.2.4</ecNumber>
    </recommendedName>
</protein>
<keyword evidence="6" id="KW-0539">Nucleus</keyword>
<organism evidence="12 13">
    <name type="scientific">Mycena rosella</name>
    <name type="common">Pink bonnet</name>
    <name type="synonym">Agaricus rosellus</name>
    <dbReference type="NCBI Taxonomy" id="1033263"/>
    <lineage>
        <taxon>Eukaryota</taxon>
        <taxon>Fungi</taxon>
        <taxon>Dikarya</taxon>
        <taxon>Basidiomycota</taxon>
        <taxon>Agaricomycotina</taxon>
        <taxon>Agaricomycetes</taxon>
        <taxon>Agaricomycetidae</taxon>
        <taxon>Agaricales</taxon>
        <taxon>Marasmiineae</taxon>
        <taxon>Mycenaceae</taxon>
        <taxon>Mycena</taxon>
    </lineage>
</organism>
<proteinExistence type="inferred from homology"/>
<dbReference type="EMBL" id="JARKIE010000006">
    <property type="protein sequence ID" value="KAJ7706778.1"/>
    <property type="molecule type" value="Genomic_DNA"/>
</dbReference>
<evidence type="ECO:0000256" key="1">
    <source>
        <dbReference type="ARBA" id="ARBA00005446"/>
    </source>
</evidence>
<dbReference type="GO" id="GO:0005524">
    <property type="term" value="F:ATP binding"/>
    <property type="evidence" value="ECO:0007669"/>
    <property type="project" value="UniProtKB-KW"/>
</dbReference>
<evidence type="ECO:0000256" key="8">
    <source>
        <dbReference type="ARBA" id="ARBA00034808"/>
    </source>
</evidence>
<keyword evidence="10" id="KW-0472">Membrane</keyword>
<keyword evidence="13" id="KW-1185">Reference proteome</keyword>
<gene>
    <name evidence="12" type="ORF">B0H17DRAFT_1192347</name>
</gene>
<dbReference type="PANTHER" id="PTHR13710:SF153">
    <property type="entry name" value="RECQ-LIKE DNA HELICASE BLM"/>
    <property type="match status" value="1"/>
</dbReference>
<feature type="transmembrane region" description="Helical" evidence="10">
    <location>
        <begin position="138"/>
        <end position="159"/>
    </location>
</feature>
<dbReference type="Pfam" id="PF00270">
    <property type="entry name" value="DEAD"/>
    <property type="match status" value="1"/>
</dbReference>
<dbReference type="GO" id="GO:0043138">
    <property type="term" value="F:3'-5' DNA helicase activity"/>
    <property type="evidence" value="ECO:0007669"/>
    <property type="project" value="UniProtKB-EC"/>
</dbReference>
<dbReference type="GO" id="GO:0005694">
    <property type="term" value="C:chromosome"/>
    <property type="evidence" value="ECO:0007669"/>
    <property type="project" value="TreeGrafter"/>
</dbReference>
<dbReference type="InterPro" id="IPR027417">
    <property type="entry name" value="P-loop_NTPase"/>
</dbReference>
<comment type="similarity">
    <text evidence="1">Belongs to the helicase family. RecQ subfamily.</text>
</comment>
<sequence>MAEDKRGELIAAVQQFCCIPVGGCRHPLRKFQQLAGWINWALNVYPLLKPALSHVYEKMEGKMNTEAGIFVNCGVINDLAWFTWHVSNLMGVHLLESLDWDPSDVDISLFGLRSINVTCKQHHIRCASLSHYVSKMAVLLWVLAVCLWIHPLSILAFTFHSVEGFKLVREILLDVLPTFGLHSYQIDGVCKVLDKVDLVAVTPTGSGKTGFLFLSILVMIAIAANPSRCKDVSFPKDPAIIVVCPTNSIEQQMEENMAKLGIVALMINADTVAVAQILKEDLWKKAREGISMLILGPEQLISKGFQDLLKVNSFYNRVCALGVDKIHLLSMWGLSFRKAFTQIGFIRSRLRPGIPVIGLTATLLWDSKISNAIFNLLGENLETLDLFKNNPRCQVIVCTKGLAQGNNINVVKTVVHVGEPESAEMFVQMPGRAQPNATNLRGIFYISAVQTAKAQKVNSQSDAENASDAKKTGAVAMDRSVAEIIQDQLYDNPDADPSCLCRTCVASPPSKRPLSCCCSGCLPEASTELYLPAAKAKKLPVPLVIPQAQRLTKPMKEVGTTRLEEFRLKIFFDASNETSGLLPLEEFLPNIFIKFILDRFADFTSLADVTALLGEVLGMAGNHERLPKVLSELKETFDQMKKDKAKEKVAEKAEKLKAQVADPPPPVPEVPA</sequence>
<dbReference type="GO" id="GO:0009378">
    <property type="term" value="F:four-way junction helicase activity"/>
    <property type="evidence" value="ECO:0007669"/>
    <property type="project" value="TreeGrafter"/>
</dbReference>
<dbReference type="GO" id="GO:0005634">
    <property type="term" value="C:nucleus"/>
    <property type="evidence" value="ECO:0007669"/>
    <property type="project" value="TreeGrafter"/>
</dbReference>
<dbReference type="GO" id="GO:0016787">
    <property type="term" value="F:hydrolase activity"/>
    <property type="evidence" value="ECO:0007669"/>
    <property type="project" value="UniProtKB-KW"/>
</dbReference>
<evidence type="ECO:0000259" key="11">
    <source>
        <dbReference type="PROSITE" id="PS51192"/>
    </source>
</evidence>
<evidence type="ECO:0000256" key="6">
    <source>
        <dbReference type="ARBA" id="ARBA00023242"/>
    </source>
</evidence>
<dbReference type="InterPro" id="IPR011545">
    <property type="entry name" value="DEAD/DEAH_box_helicase_dom"/>
</dbReference>
<evidence type="ECO:0000313" key="12">
    <source>
        <dbReference type="EMBL" id="KAJ7706778.1"/>
    </source>
</evidence>
<keyword evidence="2" id="KW-0547">Nucleotide-binding</keyword>
<keyword evidence="10" id="KW-0812">Transmembrane</keyword>
<dbReference type="PANTHER" id="PTHR13710">
    <property type="entry name" value="DNA HELICASE RECQ FAMILY MEMBER"/>
    <property type="match status" value="1"/>
</dbReference>
<dbReference type="EC" id="5.6.2.4" evidence="8"/>
<evidence type="ECO:0000256" key="2">
    <source>
        <dbReference type="ARBA" id="ARBA00022741"/>
    </source>
</evidence>
<evidence type="ECO:0000313" key="13">
    <source>
        <dbReference type="Proteomes" id="UP001221757"/>
    </source>
</evidence>
<reference evidence="12" key="1">
    <citation type="submission" date="2023-03" db="EMBL/GenBank/DDBJ databases">
        <title>Massive genome expansion in bonnet fungi (Mycena s.s.) driven by repeated elements and novel gene families across ecological guilds.</title>
        <authorList>
            <consortium name="Lawrence Berkeley National Laboratory"/>
            <person name="Harder C.B."/>
            <person name="Miyauchi S."/>
            <person name="Viragh M."/>
            <person name="Kuo A."/>
            <person name="Thoen E."/>
            <person name="Andreopoulos B."/>
            <person name="Lu D."/>
            <person name="Skrede I."/>
            <person name="Drula E."/>
            <person name="Henrissat B."/>
            <person name="Morin E."/>
            <person name="Kohler A."/>
            <person name="Barry K."/>
            <person name="LaButti K."/>
            <person name="Morin E."/>
            <person name="Salamov A."/>
            <person name="Lipzen A."/>
            <person name="Mereny Z."/>
            <person name="Hegedus B."/>
            <person name="Baldrian P."/>
            <person name="Stursova M."/>
            <person name="Weitz H."/>
            <person name="Taylor A."/>
            <person name="Grigoriev I.V."/>
            <person name="Nagy L.G."/>
            <person name="Martin F."/>
            <person name="Kauserud H."/>
        </authorList>
    </citation>
    <scope>NUCLEOTIDE SEQUENCE</scope>
    <source>
        <strain evidence="12">CBHHK067</strain>
    </source>
</reference>